<reference evidence="1 2" key="1">
    <citation type="journal article" date="2014" name="PLoS ONE">
        <title>De novo Genome Assembly of the Fungal Plant Pathogen Pyrenophora semeniperda.</title>
        <authorList>
            <person name="Soliai M.M."/>
            <person name="Meyer S.E."/>
            <person name="Udall J.A."/>
            <person name="Elzinga D.E."/>
            <person name="Hermansen R.A."/>
            <person name="Bodily P.M."/>
            <person name="Hart A.A."/>
            <person name="Coleman C.E."/>
        </authorList>
    </citation>
    <scope>NUCLEOTIDE SEQUENCE [LARGE SCALE GENOMIC DNA]</scope>
    <source>
        <strain evidence="1 2">CCB06</strain>
        <tissue evidence="1">Mycelium</tissue>
    </source>
</reference>
<dbReference type="EMBL" id="KE747806">
    <property type="protein sequence ID" value="RMZ66308.1"/>
    <property type="molecule type" value="Genomic_DNA"/>
</dbReference>
<evidence type="ECO:0000313" key="1">
    <source>
        <dbReference type="EMBL" id="RMZ66308.1"/>
    </source>
</evidence>
<evidence type="ECO:0000313" key="2">
    <source>
        <dbReference type="Proteomes" id="UP000265663"/>
    </source>
</evidence>
<proteinExistence type="predicted"/>
<gene>
    <name evidence="1" type="ORF">GMOD_00005406</name>
</gene>
<organism evidence="1 2">
    <name type="scientific">Pyrenophora seminiperda CCB06</name>
    <dbReference type="NCBI Taxonomy" id="1302712"/>
    <lineage>
        <taxon>Eukaryota</taxon>
        <taxon>Fungi</taxon>
        <taxon>Dikarya</taxon>
        <taxon>Ascomycota</taxon>
        <taxon>Pezizomycotina</taxon>
        <taxon>Dothideomycetes</taxon>
        <taxon>Pleosporomycetidae</taxon>
        <taxon>Pleosporales</taxon>
        <taxon>Pleosporineae</taxon>
        <taxon>Pleosporaceae</taxon>
        <taxon>Pyrenophora</taxon>
    </lineage>
</organism>
<dbReference type="AlphaFoldDB" id="A0A3M7LVQ6"/>
<accession>A0A3M7LVQ6</accession>
<name>A0A3M7LVQ6_9PLEO</name>
<keyword evidence="2" id="KW-1185">Reference proteome</keyword>
<dbReference type="OrthoDB" id="3688333at2759"/>
<sequence length="168" mass="18765">MDPASRALVQVLPAGVPDTFAARSEHSNVLISTLAHRRNGRSREEQARSQQYLSQEEEKGLIQFLPLMSNLGHPVRMKFICFLTFSIARQPSTKTQPIKPPGKDGLTSAQRVSQHLSRDFTSYAYILAIAMDLQYTISPFSVLGARQQKAHSSKSPLPQMLLNKLNTM</sequence>
<dbReference type="Proteomes" id="UP000265663">
    <property type="component" value="Unassembled WGS sequence"/>
</dbReference>
<protein>
    <submittedName>
        <fullName evidence="1">Jerky-like</fullName>
    </submittedName>
</protein>